<dbReference type="GO" id="GO:0051539">
    <property type="term" value="F:4 iron, 4 sulfur cluster binding"/>
    <property type="evidence" value="ECO:0007669"/>
    <property type="project" value="UniProtKB-KW"/>
</dbReference>
<dbReference type="SUPFAM" id="SSF52343">
    <property type="entry name" value="Ferredoxin reductase-like, C-terminal NADP-linked domain"/>
    <property type="match status" value="1"/>
</dbReference>
<evidence type="ECO:0000256" key="15">
    <source>
        <dbReference type="ARBA" id="ARBA00022692"/>
    </source>
</evidence>
<dbReference type="OrthoDB" id="432685at2759"/>
<dbReference type="InterPro" id="IPR006066">
    <property type="entry name" value="NO2/SO3_Rdtase_FeS/sirohaem_BS"/>
</dbReference>
<dbReference type="InterPro" id="IPR017938">
    <property type="entry name" value="Riboflavin_synthase-like_b-brl"/>
</dbReference>
<comment type="function">
    <text evidence="5">Nitrate reductase is a key enzyme involved in the first step of nitrate assimilation in plants, fungi and bacteria.</text>
</comment>
<comment type="subunit">
    <text evidence="10">Homodimer.</text>
</comment>
<dbReference type="Gene3D" id="3.30.413.10">
    <property type="entry name" value="Sulfite Reductase Hemoprotein, domain 1"/>
    <property type="match status" value="2"/>
</dbReference>
<sequence length="948" mass="104292">MYTLHKRHGISAPTTTSARKDVRCRVASIPNQESVPAVTKEIYDKFGLPIVEAPNARVERQVNGTFKLKETQTSGINPFEKMKLAKDPHQSMIMDKDYERMANIPLEELDKGKMNEDDIDARLKWVGFFHRRKITYGRFFMRTKLPNGIQTSAQVRCLADIVAMHPNDGCADITTRQNWQIRGMTKEDIPEIVRRMDAVGLTSMQTGLDNHRNTVGNPLAGIDPEEIIDTFPICKEIDRYILNDGKGNPEITNLPRKWNVCIVGTHDLYEHPHINDLAFMPAMKDGVMGFNVLVGGFFSATRCAEAIPMDAWVPVNKVVAMTHAVLTTFRDFGARANRQKARMMWLIDDMGMEKWRAEVVRRLPGGTVATAGEDLCDPNRPRRSLYGVHPQKQAGLNYVGLSVPVGRLEAEDMYAIADLADKYGDSHVRLTVEQNFILSGIPDSKVQALLAEPLLQKFTPNPGRVMAGLVSCTGNQFCGFSNIATKEEGWRVAEHLESVLDFPRDIRMHWTGCPNTCGQVQVADIGLMGTQVKNLNGPGKVPAVDILVGGRIGADSHLADVWKEGVRIEGELLPILEELCIEKFGATRRPNPVPNPLRFKTLKKKSHQLKAAGATATLAPTHVCMDCGYLYTPASADAAFEKLSPDWGCPGCGAEKKRFKAADPVAAPAAEPVKSAVAGPVTLNPAQAVVLKLVEKEVISHDTRRFRFALPTPQHVLGLPVGQHVTLSYVDAATGETVSRPYTPTSSDRDLGFVDFVIKVYASGVNPKFPSGGKMSQHLESLKIGDTMSFQGPNGRITYLGGGVFTVKDYATGGVVSRPAAKAIGMIAGGTGITPMMQVARDILARKEDIEIRMLVANQTEADILLRPELERMQVEFPNVKVYFTLDRPPTGWRQGSGFITEEMIKAKMPSSSAVTQILLCGPAPMINFACLPNLEKLGFQQDNILTF</sequence>
<keyword evidence="17" id="KW-0496">Mitochondrion</keyword>
<evidence type="ECO:0000256" key="24">
    <source>
        <dbReference type="ARBA" id="ARBA00023136"/>
    </source>
</evidence>
<dbReference type="GO" id="GO:0005741">
    <property type="term" value="C:mitochondrial outer membrane"/>
    <property type="evidence" value="ECO:0007669"/>
    <property type="project" value="UniProtKB-SubCell"/>
</dbReference>
<dbReference type="Pfam" id="PF00175">
    <property type="entry name" value="NAD_binding_1"/>
    <property type="match status" value="1"/>
</dbReference>
<dbReference type="InterPro" id="IPR008333">
    <property type="entry name" value="Cbr1-like_FAD-bd_dom"/>
</dbReference>
<evidence type="ECO:0000256" key="14">
    <source>
        <dbReference type="ARBA" id="ARBA00022630"/>
    </source>
</evidence>
<dbReference type="SUPFAM" id="SSF57802">
    <property type="entry name" value="Rubredoxin-like"/>
    <property type="match status" value="1"/>
</dbReference>
<comment type="pathway">
    <text evidence="7">Nitrogen metabolism; nitrate reduction (assimilation).</text>
</comment>
<accession>A0A250WY39</accession>
<evidence type="ECO:0000256" key="26">
    <source>
        <dbReference type="ARBA" id="ARBA00040459"/>
    </source>
</evidence>
<evidence type="ECO:0000256" key="13">
    <source>
        <dbReference type="ARBA" id="ARBA00022617"/>
    </source>
</evidence>
<feature type="domain" description="Rubredoxin-like" evidence="28">
    <location>
        <begin position="619"/>
        <end position="662"/>
    </location>
</feature>
<dbReference type="SUPFAM" id="SSF56014">
    <property type="entry name" value="Nitrite and sulphite reductase 4Fe-4S domain-like"/>
    <property type="match status" value="2"/>
</dbReference>
<evidence type="ECO:0000259" key="29">
    <source>
        <dbReference type="PROSITE" id="PS51384"/>
    </source>
</evidence>
<dbReference type="InterPro" id="IPR051329">
    <property type="entry name" value="NIR_SIR_4Fe-4S"/>
</dbReference>
<evidence type="ECO:0000256" key="5">
    <source>
        <dbReference type="ARBA" id="ARBA00003838"/>
    </source>
</evidence>
<evidence type="ECO:0000256" key="8">
    <source>
        <dbReference type="ARBA" id="ARBA00006253"/>
    </source>
</evidence>
<dbReference type="PROSITE" id="PS00202">
    <property type="entry name" value="RUBREDOXIN"/>
    <property type="match status" value="1"/>
</dbReference>
<proteinExistence type="inferred from homology"/>
<organism evidence="30 31">
    <name type="scientific">Chlamydomonas eustigma</name>
    <dbReference type="NCBI Taxonomy" id="1157962"/>
    <lineage>
        <taxon>Eukaryota</taxon>
        <taxon>Viridiplantae</taxon>
        <taxon>Chlorophyta</taxon>
        <taxon>core chlorophytes</taxon>
        <taxon>Chlorophyceae</taxon>
        <taxon>CS clade</taxon>
        <taxon>Chlamydomonadales</taxon>
        <taxon>Chlamydomonadaceae</taxon>
        <taxon>Chlamydomonas</taxon>
    </lineage>
</organism>
<evidence type="ECO:0000256" key="12">
    <source>
        <dbReference type="ARBA" id="ARBA00022505"/>
    </source>
</evidence>
<evidence type="ECO:0000256" key="3">
    <source>
        <dbReference type="ARBA" id="ARBA00001971"/>
    </source>
</evidence>
<dbReference type="Gene3D" id="2.40.30.10">
    <property type="entry name" value="Translation factors"/>
    <property type="match status" value="1"/>
</dbReference>
<evidence type="ECO:0000256" key="18">
    <source>
        <dbReference type="ARBA" id="ARBA00022827"/>
    </source>
</evidence>
<dbReference type="GO" id="GO:0020037">
    <property type="term" value="F:heme binding"/>
    <property type="evidence" value="ECO:0007669"/>
    <property type="project" value="InterPro"/>
</dbReference>
<dbReference type="PANTHER" id="PTHR32439:SF0">
    <property type="entry name" value="FERREDOXIN--NITRITE REDUCTASE, CHLOROPLASTIC"/>
    <property type="match status" value="1"/>
</dbReference>
<dbReference type="InterPro" id="IPR036136">
    <property type="entry name" value="Nit/Sulf_reduc_fer-like_dom_sf"/>
</dbReference>
<evidence type="ECO:0000259" key="28">
    <source>
        <dbReference type="PROSITE" id="PS50903"/>
    </source>
</evidence>
<dbReference type="GO" id="GO:0048307">
    <property type="term" value="F:ferredoxin-nitrite reductase activity"/>
    <property type="evidence" value="ECO:0007669"/>
    <property type="project" value="UniProtKB-EC"/>
</dbReference>
<evidence type="ECO:0000256" key="17">
    <source>
        <dbReference type="ARBA" id="ARBA00022787"/>
    </source>
</evidence>
<dbReference type="Gene3D" id="3.40.50.80">
    <property type="entry name" value="Nucleotide-binding domain of ferredoxin-NADP reductase (FNR) module"/>
    <property type="match status" value="1"/>
</dbReference>
<evidence type="ECO:0000256" key="19">
    <source>
        <dbReference type="ARBA" id="ARBA00022989"/>
    </source>
</evidence>
<dbReference type="FunFam" id="3.40.50.80:FF:000019">
    <property type="entry name" value="NADH-cytochrome b5 reductase"/>
    <property type="match status" value="1"/>
</dbReference>
<dbReference type="PROSITE" id="PS00365">
    <property type="entry name" value="NIR_SIR"/>
    <property type="match status" value="1"/>
</dbReference>
<dbReference type="InterPro" id="IPR039261">
    <property type="entry name" value="FNR_nucleotide-bd"/>
</dbReference>
<evidence type="ECO:0000256" key="22">
    <source>
        <dbReference type="ARBA" id="ARBA00023014"/>
    </source>
</evidence>
<keyword evidence="15" id="KW-0812">Transmembrane</keyword>
<keyword evidence="31" id="KW-1185">Reference proteome</keyword>
<dbReference type="SUPFAM" id="SSF63380">
    <property type="entry name" value="Riboflavin synthase domain-like"/>
    <property type="match status" value="1"/>
</dbReference>
<evidence type="ECO:0000256" key="4">
    <source>
        <dbReference type="ARBA" id="ARBA00001974"/>
    </source>
</evidence>
<dbReference type="STRING" id="1157962.A0A250WY39"/>
<keyword evidence="16" id="KW-0479">Metal-binding</keyword>
<evidence type="ECO:0000256" key="21">
    <source>
        <dbReference type="ARBA" id="ARBA00023004"/>
    </source>
</evidence>
<dbReference type="Pfam" id="PF00970">
    <property type="entry name" value="FAD_binding_6"/>
    <property type="match status" value="1"/>
</dbReference>
<evidence type="ECO:0000256" key="25">
    <source>
        <dbReference type="ARBA" id="ARBA00038893"/>
    </source>
</evidence>
<dbReference type="PROSITE" id="PS50903">
    <property type="entry name" value="RUBREDOXIN_LIKE"/>
    <property type="match status" value="1"/>
</dbReference>
<dbReference type="Proteomes" id="UP000232323">
    <property type="component" value="Unassembled WGS sequence"/>
</dbReference>
<keyword evidence="17" id="KW-1000">Mitochondrion outer membrane</keyword>
<dbReference type="InterPro" id="IPR001709">
    <property type="entry name" value="Flavoprot_Pyr_Nucl_cyt_Rdtase"/>
</dbReference>
<dbReference type="FunFam" id="2.40.30.10:FF:000021">
    <property type="entry name" value="NADH-cytochrome b5 reductase"/>
    <property type="match status" value="1"/>
</dbReference>
<keyword evidence="20" id="KW-0560">Oxidoreductase</keyword>
<comment type="catalytic activity">
    <reaction evidence="27">
        <text>6 oxidized [2Fe-2S]-[ferredoxin] + NH4(+) + 2 H2O = nitrite + 6 reduced [2Fe-2S]-[ferredoxin] + 8 H(+)</text>
        <dbReference type="Rhea" id="RHEA:18041"/>
        <dbReference type="Rhea" id="RHEA-COMP:10000"/>
        <dbReference type="Rhea" id="RHEA-COMP:10001"/>
        <dbReference type="ChEBI" id="CHEBI:15377"/>
        <dbReference type="ChEBI" id="CHEBI:15378"/>
        <dbReference type="ChEBI" id="CHEBI:16301"/>
        <dbReference type="ChEBI" id="CHEBI:28938"/>
        <dbReference type="ChEBI" id="CHEBI:33737"/>
        <dbReference type="ChEBI" id="CHEBI:33738"/>
        <dbReference type="EC" id="1.7.7.1"/>
    </reaction>
</comment>
<dbReference type="InterPro" id="IPR045854">
    <property type="entry name" value="NO2/SO3_Rdtase_4Fe4S_sf"/>
</dbReference>
<dbReference type="Gene3D" id="3.90.480.20">
    <property type="match status" value="1"/>
</dbReference>
<dbReference type="Pfam" id="PF01077">
    <property type="entry name" value="NIR_SIR"/>
    <property type="match status" value="2"/>
</dbReference>
<keyword evidence="21" id="KW-0408">Iron</keyword>
<dbReference type="AlphaFoldDB" id="A0A250WY39"/>
<dbReference type="EMBL" id="BEGY01000013">
    <property type="protein sequence ID" value="GAX75768.1"/>
    <property type="molecule type" value="Genomic_DNA"/>
</dbReference>
<dbReference type="InterPro" id="IPR024934">
    <property type="entry name" value="Rubredoxin-like_dom"/>
</dbReference>
<comment type="cofactor">
    <cofactor evidence="1">
        <name>Mo-molybdopterin</name>
        <dbReference type="ChEBI" id="CHEBI:71302"/>
    </cofactor>
</comment>
<evidence type="ECO:0000256" key="20">
    <source>
        <dbReference type="ARBA" id="ARBA00023002"/>
    </source>
</evidence>
<name>A0A250WY39_9CHLO</name>
<comment type="cofactor">
    <cofactor evidence="3">
        <name>heme</name>
        <dbReference type="ChEBI" id="CHEBI:30413"/>
    </cofactor>
</comment>
<reference evidence="30 31" key="1">
    <citation type="submission" date="2017-08" db="EMBL/GenBank/DDBJ databases">
        <title>Acidophilic green algal genome provides insights into adaptation to an acidic environment.</title>
        <authorList>
            <person name="Hirooka S."/>
            <person name="Hirose Y."/>
            <person name="Kanesaki Y."/>
            <person name="Higuchi S."/>
            <person name="Fujiwara T."/>
            <person name="Onuma R."/>
            <person name="Era A."/>
            <person name="Ohbayashi R."/>
            <person name="Uzuka A."/>
            <person name="Nozaki H."/>
            <person name="Yoshikawa H."/>
            <person name="Miyagishima S.Y."/>
        </authorList>
    </citation>
    <scope>NUCLEOTIDE SEQUENCE [LARGE SCALE GENOMIC DNA]</scope>
    <source>
        <strain evidence="30 31">NIES-2499</strain>
    </source>
</reference>
<evidence type="ECO:0000256" key="10">
    <source>
        <dbReference type="ARBA" id="ARBA00011738"/>
    </source>
</evidence>
<dbReference type="InterPro" id="IPR018527">
    <property type="entry name" value="Rubredoxin_Fe_BS"/>
</dbReference>
<comment type="similarity">
    <text evidence="8">Belongs to the nitrate reductase family.</text>
</comment>
<evidence type="ECO:0000256" key="1">
    <source>
        <dbReference type="ARBA" id="ARBA00001924"/>
    </source>
</evidence>
<dbReference type="PROSITE" id="PS51384">
    <property type="entry name" value="FAD_FR"/>
    <property type="match status" value="1"/>
</dbReference>
<keyword evidence="12" id="KW-0500">Molybdenum</keyword>
<keyword evidence="14" id="KW-0285">Flavoprotein</keyword>
<evidence type="ECO:0000256" key="6">
    <source>
        <dbReference type="ARBA" id="ARBA00004294"/>
    </source>
</evidence>
<dbReference type="CDD" id="cd06183">
    <property type="entry name" value="cyt_b5_reduct_like"/>
    <property type="match status" value="1"/>
</dbReference>
<comment type="caution">
    <text evidence="30">The sequence shown here is derived from an EMBL/GenBank/DDBJ whole genome shotgun (WGS) entry which is preliminary data.</text>
</comment>
<dbReference type="InterPro" id="IPR017927">
    <property type="entry name" value="FAD-bd_FR_type"/>
</dbReference>
<evidence type="ECO:0000256" key="11">
    <source>
        <dbReference type="ARBA" id="ARBA00022485"/>
    </source>
</evidence>
<dbReference type="PRINTS" id="PR00371">
    <property type="entry name" value="FPNCR"/>
</dbReference>
<evidence type="ECO:0000256" key="2">
    <source>
        <dbReference type="ARBA" id="ARBA00001929"/>
    </source>
</evidence>
<comment type="cofactor">
    <cofactor evidence="2">
        <name>siroheme</name>
        <dbReference type="ChEBI" id="CHEBI:60052"/>
    </cofactor>
</comment>
<comment type="cofactor">
    <cofactor evidence="4">
        <name>FAD</name>
        <dbReference type="ChEBI" id="CHEBI:57692"/>
    </cofactor>
</comment>
<dbReference type="GO" id="GO:0042128">
    <property type="term" value="P:nitrate assimilation"/>
    <property type="evidence" value="ECO:0007669"/>
    <property type="project" value="UniProtKB-KW"/>
</dbReference>
<dbReference type="InterPro" id="IPR001433">
    <property type="entry name" value="OxRdtase_FAD/NAD-bd"/>
</dbReference>
<evidence type="ECO:0000256" key="9">
    <source>
        <dbReference type="ARBA" id="ARBA00010429"/>
    </source>
</evidence>
<gene>
    <name evidence="30" type="ORF">CEUSTIGMA_g3211.t1</name>
</gene>
<evidence type="ECO:0000256" key="7">
    <source>
        <dbReference type="ARBA" id="ARBA00005096"/>
    </source>
</evidence>
<keyword evidence="19" id="KW-1133">Transmembrane helix</keyword>
<evidence type="ECO:0000256" key="23">
    <source>
        <dbReference type="ARBA" id="ARBA00023063"/>
    </source>
</evidence>
<keyword evidence="23" id="KW-0534">Nitrate assimilation</keyword>
<evidence type="ECO:0000256" key="16">
    <source>
        <dbReference type="ARBA" id="ARBA00022723"/>
    </source>
</evidence>
<comment type="similarity">
    <text evidence="9">Belongs to the nitrite and sulfite reductase 4Fe-4S domain family.</text>
</comment>
<feature type="domain" description="FAD-binding FR-type" evidence="29">
    <location>
        <begin position="686"/>
        <end position="800"/>
    </location>
</feature>
<dbReference type="GO" id="GO:0008940">
    <property type="term" value="F:nitrate reductase activity"/>
    <property type="evidence" value="ECO:0007669"/>
    <property type="project" value="UniProtKB-ARBA"/>
</dbReference>
<evidence type="ECO:0000256" key="27">
    <source>
        <dbReference type="ARBA" id="ARBA00048538"/>
    </source>
</evidence>
<protein>
    <recommendedName>
        <fullName evidence="26">Ferredoxin--nitrite reductase, chloroplastic</fullName>
        <ecNumber evidence="25">1.7.7.1</ecNumber>
    </recommendedName>
</protein>
<dbReference type="PRINTS" id="PR00397">
    <property type="entry name" value="SIROHAEM"/>
</dbReference>
<keyword evidence="11" id="KW-0004">4Fe-4S</keyword>
<dbReference type="PRINTS" id="PR00406">
    <property type="entry name" value="CYTB5RDTASE"/>
</dbReference>
<comment type="subcellular location">
    <subcellularLocation>
        <location evidence="6">Mitochondrion outer membrane</location>
    </subcellularLocation>
</comment>
<dbReference type="InterPro" id="IPR005117">
    <property type="entry name" value="NiRdtase/SiRdtase_haem-b_fer"/>
</dbReference>
<dbReference type="PANTHER" id="PTHR32439">
    <property type="entry name" value="FERREDOXIN--NITRITE REDUCTASE, CHLOROPLASTIC"/>
    <property type="match status" value="1"/>
</dbReference>
<keyword evidence="22" id="KW-0411">Iron-sulfur</keyword>
<dbReference type="SUPFAM" id="SSF55124">
    <property type="entry name" value="Nitrite/Sulfite reductase N-terminal domain-like"/>
    <property type="match status" value="2"/>
</dbReference>
<dbReference type="Gene3D" id="2.20.28.10">
    <property type="match status" value="1"/>
</dbReference>
<dbReference type="NCBIfam" id="NF007125">
    <property type="entry name" value="PRK09566.1"/>
    <property type="match status" value="1"/>
</dbReference>
<dbReference type="Pfam" id="PF03460">
    <property type="entry name" value="NIR_SIR_ferr"/>
    <property type="match status" value="2"/>
</dbReference>
<dbReference type="GO" id="GO:0005506">
    <property type="term" value="F:iron ion binding"/>
    <property type="evidence" value="ECO:0007669"/>
    <property type="project" value="InterPro"/>
</dbReference>
<keyword evidence="13" id="KW-0349">Heme</keyword>
<dbReference type="EC" id="1.7.7.1" evidence="25"/>
<evidence type="ECO:0000313" key="30">
    <source>
        <dbReference type="EMBL" id="GAX75768.1"/>
    </source>
</evidence>
<dbReference type="InterPro" id="IPR006067">
    <property type="entry name" value="NO2/SO3_Rdtase_4Fe4S_dom"/>
</dbReference>
<keyword evidence="24" id="KW-0472">Membrane</keyword>
<keyword evidence="18" id="KW-0274">FAD</keyword>
<evidence type="ECO:0000313" key="31">
    <source>
        <dbReference type="Proteomes" id="UP000232323"/>
    </source>
</evidence>